<dbReference type="AlphaFoldDB" id="A0A4S8I3Z2"/>
<dbReference type="RefSeq" id="WP_136575582.1">
    <property type="nucleotide sequence ID" value="NZ_STFF01000001.1"/>
</dbReference>
<reference evidence="1 2" key="1">
    <citation type="submission" date="2019-04" db="EMBL/GenBank/DDBJ databases">
        <title>Niastella caeni sp. nov., isolated from activated sludge.</title>
        <authorList>
            <person name="Sheng M."/>
        </authorList>
    </citation>
    <scope>NUCLEOTIDE SEQUENCE [LARGE SCALE GENOMIC DNA]</scope>
    <source>
        <strain evidence="1 2">HX-2-15</strain>
    </source>
</reference>
<accession>A0A4S8I3Z2</accession>
<organism evidence="1 2">
    <name type="scientific">Niastella caeni</name>
    <dbReference type="NCBI Taxonomy" id="2569763"/>
    <lineage>
        <taxon>Bacteria</taxon>
        <taxon>Pseudomonadati</taxon>
        <taxon>Bacteroidota</taxon>
        <taxon>Chitinophagia</taxon>
        <taxon>Chitinophagales</taxon>
        <taxon>Chitinophagaceae</taxon>
        <taxon>Niastella</taxon>
    </lineage>
</organism>
<proteinExistence type="predicted"/>
<comment type="caution">
    <text evidence="1">The sequence shown here is derived from an EMBL/GenBank/DDBJ whole genome shotgun (WGS) entry which is preliminary data.</text>
</comment>
<keyword evidence="2" id="KW-1185">Reference proteome</keyword>
<dbReference type="EMBL" id="STFF01000001">
    <property type="protein sequence ID" value="THU41092.1"/>
    <property type="molecule type" value="Genomic_DNA"/>
</dbReference>
<gene>
    <name evidence="1" type="ORF">FAM09_02955</name>
</gene>
<evidence type="ECO:0000313" key="1">
    <source>
        <dbReference type="EMBL" id="THU41092.1"/>
    </source>
</evidence>
<dbReference type="Proteomes" id="UP000306918">
    <property type="component" value="Unassembled WGS sequence"/>
</dbReference>
<protein>
    <submittedName>
        <fullName evidence="1">Uncharacterized protein</fullName>
    </submittedName>
</protein>
<sequence>MLAEAKAFKIPHYPSRKIASYQTLRRRFLRTRDFYDHPSSVEWDAILYRDAHEPERLVFYKRDARLVIYPSDLVAIYGKSARTARRYLQYIREEIGLPKGAPVTIKDFCAQSHLDYETIHTFIMES</sequence>
<evidence type="ECO:0000313" key="2">
    <source>
        <dbReference type="Proteomes" id="UP000306918"/>
    </source>
</evidence>
<dbReference type="OrthoDB" id="711499at2"/>
<name>A0A4S8I3Z2_9BACT</name>